<dbReference type="InterPro" id="IPR038084">
    <property type="entry name" value="PduO/GlcC-like_sf"/>
</dbReference>
<gene>
    <name evidence="1" type="ORF">D9R14_14580</name>
</gene>
<accession>A0A3L7AA04</accession>
<name>A0A3L7AA04_9HYPH</name>
<dbReference type="InterPro" id="IPR052517">
    <property type="entry name" value="GlcG_carb_metab_protein"/>
</dbReference>
<dbReference type="AlphaFoldDB" id="A0A3L7AA04"/>
<organism evidence="1 2">
    <name type="scientific">Xanthobacter tagetidis</name>
    <dbReference type="NCBI Taxonomy" id="60216"/>
    <lineage>
        <taxon>Bacteria</taxon>
        <taxon>Pseudomonadati</taxon>
        <taxon>Pseudomonadota</taxon>
        <taxon>Alphaproteobacteria</taxon>
        <taxon>Hyphomicrobiales</taxon>
        <taxon>Xanthobacteraceae</taxon>
        <taxon>Xanthobacter</taxon>
    </lineage>
</organism>
<dbReference type="PANTHER" id="PTHR34309:SF10">
    <property type="entry name" value="SLR1406 PROTEIN"/>
    <property type="match status" value="1"/>
</dbReference>
<evidence type="ECO:0000313" key="2">
    <source>
        <dbReference type="Proteomes" id="UP000269692"/>
    </source>
</evidence>
<comment type="caution">
    <text evidence="1">The sequence shown here is derived from an EMBL/GenBank/DDBJ whole genome shotgun (WGS) entry which is preliminary data.</text>
</comment>
<proteinExistence type="predicted"/>
<dbReference type="OrthoDB" id="9815788at2"/>
<sequence length="145" mass="14543">MKSLTLAAAQTILNAAHAHARTHDMKPLAICVLDGRGALKSFLADDTTSLNRGDIARGKANGALAMGMGSRALFKRAQEQPYFIAAATSTIGGALIPVPGGVLIRDDLGDVIGAIGISGDTSDNDEACAVAGITAAGLTADPGEG</sequence>
<dbReference type="InterPro" id="IPR005624">
    <property type="entry name" value="PduO/GlcC-like"/>
</dbReference>
<evidence type="ECO:0000313" key="1">
    <source>
        <dbReference type="EMBL" id="RLP76620.1"/>
    </source>
</evidence>
<dbReference type="Gene3D" id="3.30.450.150">
    <property type="entry name" value="Haem-degrading domain"/>
    <property type="match status" value="1"/>
</dbReference>
<dbReference type="RefSeq" id="WP_121624074.1">
    <property type="nucleotide sequence ID" value="NZ_JACIIW010000007.1"/>
</dbReference>
<dbReference type="SUPFAM" id="SSF143744">
    <property type="entry name" value="GlcG-like"/>
    <property type="match status" value="1"/>
</dbReference>
<keyword evidence="2" id="KW-1185">Reference proteome</keyword>
<protein>
    <submittedName>
        <fullName evidence="1">Heme-binding protein</fullName>
    </submittedName>
</protein>
<reference evidence="1 2" key="1">
    <citation type="submission" date="2018-10" db="EMBL/GenBank/DDBJ databases">
        <title>Xanthobacter tagetidis genome sequencing and assembly.</title>
        <authorList>
            <person name="Maclea K.S."/>
            <person name="Goen A.E."/>
            <person name="Fatima S.A."/>
        </authorList>
    </citation>
    <scope>NUCLEOTIDE SEQUENCE [LARGE SCALE GENOMIC DNA]</scope>
    <source>
        <strain evidence="1 2">ATCC 700314</strain>
    </source>
</reference>
<dbReference type="Proteomes" id="UP000269692">
    <property type="component" value="Unassembled WGS sequence"/>
</dbReference>
<dbReference type="PANTHER" id="PTHR34309">
    <property type="entry name" value="SLR1406 PROTEIN"/>
    <property type="match status" value="1"/>
</dbReference>
<dbReference type="EMBL" id="RCTF01000012">
    <property type="protein sequence ID" value="RLP76620.1"/>
    <property type="molecule type" value="Genomic_DNA"/>
</dbReference>
<dbReference type="Pfam" id="PF03928">
    <property type="entry name" value="HbpS-like"/>
    <property type="match status" value="1"/>
</dbReference>